<dbReference type="EMBL" id="JBJQOH010000003">
    <property type="protein sequence ID" value="KAL3694976.1"/>
    <property type="molecule type" value="Genomic_DNA"/>
</dbReference>
<evidence type="ECO:0008006" key="4">
    <source>
        <dbReference type="Google" id="ProtNLM"/>
    </source>
</evidence>
<comment type="caution">
    <text evidence="2">The sequence shown here is derived from an EMBL/GenBank/DDBJ whole genome shotgun (WGS) entry which is preliminary data.</text>
</comment>
<dbReference type="AlphaFoldDB" id="A0ABD3HY36"/>
<evidence type="ECO:0000313" key="3">
    <source>
        <dbReference type="Proteomes" id="UP001633002"/>
    </source>
</evidence>
<dbReference type="InterPro" id="IPR036875">
    <property type="entry name" value="Znf_CCHC_sf"/>
</dbReference>
<dbReference type="Proteomes" id="UP001633002">
    <property type="component" value="Unassembled WGS sequence"/>
</dbReference>
<organism evidence="2 3">
    <name type="scientific">Riccia sorocarpa</name>
    <dbReference type="NCBI Taxonomy" id="122646"/>
    <lineage>
        <taxon>Eukaryota</taxon>
        <taxon>Viridiplantae</taxon>
        <taxon>Streptophyta</taxon>
        <taxon>Embryophyta</taxon>
        <taxon>Marchantiophyta</taxon>
        <taxon>Marchantiopsida</taxon>
        <taxon>Marchantiidae</taxon>
        <taxon>Marchantiales</taxon>
        <taxon>Ricciaceae</taxon>
        <taxon>Riccia</taxon>
    </lineage>
</organism>
<feature type="compositionally biased region" description="Polar residues" evidence="1">
    <location>
        <begin position="27"/>
        <end position="43"/>
    </location>
</feature>
<dbReference type="Gene3D" id="4.10.60.10">
    <property type="entry name" value="Zinc finger, CCHC-type"/>
    <property type="match status" value="1"/>
</dbReference>
<proteinExistence type="predicted"/>
<accession>A0ABD3HY36</accession>
<feature type="region of interest" description="Disordered" evidence="1">
    <location>
        <begin position="630"/>
        <end position="656"/>
    </location>
</feature>
<evidence type="ECO:0000313" key="2">
    <source>
        <dbReference type="EMBL" id="KAL3694976.1"/>
    </source>
</evidence>
<reference evidence="2 3" key="1">
    <citation type="submission" date="2024-09" db="EMBL/GenBank/DDBJ databases">
        <title>Chromosome-scale assembly of Riccia sorocarpa.</title>
        <authorList>
            <person name="Paukszto L."/>
        </authorList>
    </citation>
    <scope>NUCLEOTIDE SEQUENCE [LARGE SCALE GENOMIC DNA]</scope>
    <source>
        <strain evidence="2">LP-2024</strain>
        <tissue evidence="2">Aerial parts of the thallus</tissue>
    </source>
</reference>
<protein>
    <recommendedName>
        <fullName evidence="4">Gag protein</fullName>
    </recommendedName>
</protein>
<name>A0ABD3HY36_9MARC</name>
<feature type="compositionally biased region" description="Low complexity" evidence="1">
    <location>
        <begin position="630"/>
        <end position="647"/>
    </location>
</feature>
<evidence type="ECO:0000256" key="1">
    <source>
        <dbReference type="SAM" id="MobiDB-lite"/>
    </source>
</evidence>
<dbReference type="SUPFAM" id="SSF57756">
    <property type="entry name" value="Retrovirus zinc finger-like domains"/>
    <property type="match status" value="1"/>
</dbReference>
<sequence>MNPTRRLRSGREYHTLTTSPADRGSEPGTSIRETGETSSTPDTQENVLHGLAALFQPPILPAPVPIIMANTSIIPPGTVAYHGVEDFNAFIDKFDNICIARNIENDADKARQLGQLFVGSAASWYSRLDPAVKDSYAQVLAAGRTEYVPTTLQEQFRDKLDQVQTLATALTEARTYAQCEERGSPYLDPTYYIPGLKGQVMVNPYSVSGPYIPQGASSLAPTGSVIPVMPAAAHIPTPPQPPTSWFPPHHGVDTIPQPTAQFLPTIVAFPTVITVIPNITTTRPPANMDPTVTTTANVAPTAPANTEASSSNAATRSPLATAEQVTQMMVKLEQIHLNQKEPNRHPVNTAARGQISCTRCHGIGHTNDQCVNPQIHAPVLCTYCVKRGHTEETCHTKTRALQIQQAAPVLAIGNAGQPNPNPPQYNVQLQNPAPRQNQAQGRGRGRPVFRALLQEVRAPAPPARPPTPPARPPAPANANINYIAVVEDAPSQEVNHISQTDFVMVTTRSPNYRLHTVQEDLTTSSSSDEEDPTVIMPRRPAPSHGSPHGTTQSGEDPALQMYRLSVPIFNTLSRQPVNNSIFYYDLVTDLANIKANITIKQLLDMSPSCRKSLSALVTVNNTAARTTVPTPVTASTTVPTAIPRQPARQPPPATYSQLQRQFQVTANQPPHGSLFPRTPTSFQYT</sequence>
<feature type="region of interest" description="Disordered" evidence="1">
    <location>
        <begin position="414"/>
        <end position="444"/>
    </location>
</feature>
<feature type="region of interest" description="Disordered" evidence="1">
    <location>
        <begin position="1"/>
        <end position="43"/>
    </location>
</feature>
<keyword evidence="3" id="KW-1185">Reference proteome</keyword>
<feature type="region of interest" description="Disordered" evidence="1">
    <location>
        <begin position="518"/>
        <end position="556"/>
    </location>
</feature>
<gene>
    <name evidence="2" type="ORF">R1sor_008627</name>
</gene>